<keyword evidence="6" id="KW-1185">Reference proteome</keyword>
<evidence type="ECO:0000256" key="1">
    <source>
        <dbReference type="ARBA" id="ARBA00023002"/>
    </source>
</evidence>
<gene>
    <name evidence="5" type="ORF">IAR55_003849</name>
</gene>
<dbReference type="GeneID" id="92181107"/>
<proteinExistence type="inferred from homology"/>
<comment type="caution">
    <text evidence="5">The sequence shown here is derived from an EMBL/GenBank/DDBJ whole genome shotgun (WGS) entry which is preliminary data.</text>
</comment>
<dbReference type="GO" id="GO:0009450">
    <property type="term" value="P:gamma-aminobutyric acid catabolic process"/>
    <property type="evidence" value="ECO:0007669"/>
    <property type="project" value="TreeGrafter"/>
</dbReference>
<evidence type="ECO:0000256" key="3">
    <source>
        <dbReference type="RuleBase" id="RU003345"/>
    </source>
</evidence>
<evidence type="ECO:0000313" key="6">
    <source>
        <dbReference type="Proteomes" id="UP001388673"/>
    </source>
</evidence>
<dbReference type="EMBL" id="JBCAWK010000007">
    <property type="protein sequence ID" value="KAK8853148.1"/>
    <property type="molecule type" value="Genomic_DNA"/>
</dbReference>
<sequence length="522" mass="55786">MALRSVPVQRRTAHASVSFSSVTIRRHTSSSSTRLPLVPLWIAGGPVTSSSRTTVITRHSKTRKDSCEVVVAGEEETIRAIRESRKAFQTWRDVSGWERRKILGKVLSLLQDRFPEFTTALRADGAWSDLIVHADQASAVNLTDGAVQTAISVEGTIPQTIDGSLTMVTREPYGPVLSIPAFNFPLTLTLRSIVYPLACGNTVIMKSSPLIPQLSSLFGPLLGEAGLPPGVLQILNFSEEDVAERVEQIIADDDVRMVNFTGSIKLGRLLAEKCGKYLKPSVMELGGKSPAIVLPSADLELAANNILFGAFANSGQVCMSTERVIVHEDVAEQFEKVLKETAEKARWTGGMELVRLGAAKGAQSLVDDAVKAGARIVYTASSSDSSSSSTSYPPTIIKALPSAATLSNTESFSPILTIHTAPTVPSIISLANSHETGLTSSIFSKDLSQALEVAKQLDLGAVHVNGMTIHDQHGLPHGGWKSSGWGRFNGQGAVESFTQTKNIRICGGGGGRLPLEMLYNGS</sequence>
<dbReference type="InterPro" id="IPR015590">
    <property type="entry name" value="Aldehyde_DH_dom"/>
</dbReference>
<feature type="active site" evidence="2">
    <location>
        <position position="284"/>
    </location>
</feature>
<dbReference type="KEGG" id="kne:92181107"/>
<dbReference type="PANTHER" id="PTHR43353">
    <property type="entry name" value="SUCCINATE-SEMIALDEHYDE DEHYDROGENASE, MITOCHONDRIAL"/>
    <property type="match status" value="1"/>
</dbReference>
<accession>A0AAW0YPE1</accession>
<keyword evidence="1 3" id="KW-0560">Oxidoreductase</keyword>
<dbReference type="InterPro" id="IPR016161">
    <property type="entry name" value="Ald_DH/histidinol_DH"/>
</dbReference>
<dbReference type="InterPro" id="IPR016162">
    <property type="entry name" value="Ald_DH_N"/>
</dbReference>
<organism evidence="5 6">
    <name type="scientific">Kwoniella newhampshirensis</name>
    <dbReference type="NCBI Taxonomy" id="1651941"/>
    <lineage>
        <taxon>Eukaryota</taxon>
        <taxon>Fungi</taxon>
        <taxon>Dikarya</taxon>
        <taxon>Basidiomycota</taxon>
        <taxon>Agaricomycotina</taxon>
        <taxon>Tremellomycetes</taxon>
        <taxon>Tremellales</taxon>
        <taxon>Cryptococcaceae</taxon>
        <taxon>Kwoniella</taxon>
    </lineage>
</organism>
<reference evidence="5 6" key="1">
    <citation type="journal article" date="2024" name="bioRxiv">
        <title>Comparative genomics of Cryptococcus and Kwoniella reveals pathogenesis evolution and contrasting karyotype dynamics via intercentromeric recombination or chromosome fusion.</title>
        <authorList>
            <person name="Coelho M.A."/>
            <person name="David-Palma M."/>
            <person name="Shea T."/>
            <person name="Bowers K."/>
            <person name="McGinley-Smith S."/>
            <person name="Mohammad A.W."/>
            <person name="Gnirke A."/>
            <person name="Yurkov A.M."/>
            <person name="Nowrousian M."/>
            <person name="Sun S."/>
            <person name="Cuomo C.A."/>
            <person name="Heitman J."/>
        </authorList>
    </citation>
    <scope>NUCLEOTIDE SEQUENCE [LARGE SCALE GENOMIC DNA]</scope>
    <source>
        <strain evidence="5 6">CBS 13917</strain>
    </source>
</reference>
<dbReference type="InterPro" id="IPR016163">
    <property type="entry name" value="Ald_DH_C"/>
</dbReference>
<dbReference type="PANTHER" id="PTHR43353:SF6">
    <property type="entry name" value="CYTOPLASMIC ALDEHYDE DEHYDROGENASE (EUROFUNG)"/>
    <property type="match status" value="1"/>
</dbReference>
<dbReference type="Proteomes" id="UP001388673">
    <property type="component" value="Unassembled WGS sequence"/>
</dbReference>
<dbReference type="SUPFAM" id="SSF53720">
    <property type="entry name" value="ALDH-like"/>
    <property type="match status" value="1"/>
</dbReference>
<evidence type="ECO:0000313" key="5">
    <source>
        <dbReference type="EMBL" id="KAK8853148.1"/>
    </source>
</evidence>
<dbReference type="GO" id="GO:0004777">
    <property type="term" value="F:succinate-semialdehyde dehydrogenase (NAD+) activity"/>
    <property type="evidence" value="ECO:0007669"/>
    <property type="project" value="TreeGrafter"/>
</dbReference>
<dbReference type="Gene3D" id="3.40.309.10">
    <property type="entry name" value="Aldehyde Dehydrogenase, Chain A, domain 2"/>
    <property type="match status" value="1"/>
</dbReference>
<comment type="similarity">
    <text evidence="3">Belongs to the aldehyde dehydrogenase family.</text>
</comment>
<evidence type="ECO:0000259" key="4">
    <source>
        <dbReference type="Pfam" id="PF00171"/>
    </source>
</evidence>
<dbReference type="Gene3D" id="3.40.605.10">
    <property type="entry name" value="Aldehyde Dehydrogenase, Chain A, domain 1"/>
    <property type="match status" value="1"/>
</dbReference>
<dbReference type="RefSeq" id="XP_066802334.1">
    <property type="nucleotide sequence ID" value="XM_066946955.1"/>
</dbReference>
<dbReference type="PROSITE" id="PS00687">
    <property type="entry name" value="ALDEHYDE_DEHYDR_GLU"/>
    <property type="match status" value="1"/>
</dbReference>
<dbReference type="AlphaFoldDB" id="A0AAW0YPE1"/>
<dbReference type="Pfam" id="PF00171">
    <property type="entry name" value="Aldedh"/>
    <property type="match status" value="1"/>
</dbReference>
<feature type="domain" description="Aldehyde dehydrogenase" evidence="4">
    <location>
        <begin position="50"/>
        <end position="503"/>
    </location>
</feature>
<dbReference type="InterPro" id="IPR050740">
    <property type="entry name" value="Aldehyde_DH_Superfamily"/>
</dbReference>
<name>A0AAW0YPE1_9TREE</name>
<protein>
    <recommendedName>
        <fullName evidence="4">Aldehyde dehydrogenase domain-containing protein</fullName>
    </recommendedName>
</protein>
<dbReference type="InterPro" id="IPR029510">
    <property type="entry name" value="Ald_DH_CS_GLU"/>
</dbReference>
<evidence type="ECO:0000256" key="2">
    <source>
        <dbReference type="PROSITE-ProRule" id="PRU10007"/>
    </source>
</evidence>